<dbReference type="Gene3D" id="3.10.20.420">
    <property type="entry name" value="Bypass-of-forespore C, N-terminal domain"/>
    <property type="match status" value="1"/>
</dbReference>
<dbReference type="InterPro" id="IPR015071">
    <property type="entry name" value="BOFC_N"/>
</dbReference>
<dbReference type="InterPro" id="IPR015050">
    <property type="entry name" value="BofC_C"/>
</dbReference>
<dbReference type="Pfam" id="PF08955">
    <property type="entry name" value="BofC_C"/>
    <property type="match status" value="1"/>
</dbReference>
<gene>
    <name evidence="3" type="ORF">GS3922_03230</name>
</gene>
<evidence type="ECO:0000259" key="1">
    <source>
        <dbReference type="Pfam" id="PF08955"/>
    </source>
</evidence>
<evidence type="ECO:0000313" key="3">
    <source>
        <dbReference type="EMBL" id="AMX82769.1"/>
    </source>
</evidence>
<name>A0ABM6A931_9BACL</name>
<feature type="domain" description="Bypass-of-forespore C N-terminal" evidence="2">
    <location>
        <begin position="29"/>
        <end position="78"/>
    </location>
</feature>
<evidence type="ECO:0000259" key="2">
    <source>
        <dbReference type="Pfam" id="PF08977"/>
    </source>
</evidence>
<proteinExistence type="predicted"/>
<dbReference type="InterPro" id="IPR038118">
    <property type="entry name" value="BOFC_N_sf"/>
</dbReference>
<dbReference type="RefSeq" id="WP_063165154.1">
    <property type="nucleotide sequence ID" value="NZ_CP014342.1"/>
</dbReference>
<dbReference type="Proteomes" id="UP000076226">
    <property type="component" value="Chromosome"/>
</dbReference>
<sequence length="160" mass="18515">MRILSILLLTAVVVLPTHWTFAAPAPVKMMIVLQQQYLDGEISEEKRTETVVSLTEIWKKYRDWQLITLDDRTIVFRKAVNDISPLLKANGYFGITDDGTLSIFNGKPGRSNQIIQSFFQIDVQKLESRQQAKLKQGIRVLSKEQYEQVIEMYRHFAVVQ</sequence>
<dbReference type="Gene3D" id="3.30.70.1740">
    <property type="entry name" value="Bypass-of-forespore C, C-terminal domain"/>
    <property type="match status" value="1"/>
</dbReference>
<accession>A0ABM6A931</accession>
<reference evidence="3 4" key="1">
    <citation type="submission" date="2016-02" db="EMBL/GenBank/DDBJ databases">
        <title>Complete genome sequence of Geobacillus subterraneus KCTC 3922T.</title>
        <authorList>
            <person name="Lee D.-W."/>
            <person name="Lee Y.-J."/>
            <person name="Lee S.-J."/>
            <person name="Park G.-S."/>
            <person name="Lee S.-J."/>
            <person name="Shin J.-H."/>
        </authorList>
    </citation>
    <scope>NUCLEOTIDE SEQUENCE [LARGE SCALE GENOMIC DNA]</scope>
    <source>
        <strain evidence="3 4">KCTC 3922</strain>
    </source>
</reference>
<protein>
    <submittedName>
        <fullName evidence="3">Forespore regulator of the sigma-K checkpoint, BofC</fullName>
    </submittedName>
</protein>
<feature type="domain" description="Bypass of forespore C C-terminal" evidence="1">
    <location>
        <begin position="81"/>
        <end position="154"/>
    </location>
</feature>
<dbReference type="Pfam" id="PF08977">
    <property type="entry name" value="BOFC_N"/>
    <property type="match status" value="1"/>
</dbReference>
<keyword evidence="4" id="KW-1185">Reference proteome</keyword>
<dbReference type="EMBL" id="CP014342">
    <property type="protein sequence ID" value="AMX82769.1"/>
    <property type="molecule type" value="Genomic_DNA"/>
</dbReference>
<evidence type="ECO:0000313" key="4">
    <source>
        <dbReference type="Proteomes" id="UP000076226"/>
    </source>
</evidence>
<organism evidence="3 4">
    <name type="scientific">Geobacillus subterraneus</name>
    <dbReference type="NCBI Taxonomy" id="129338"/>
    <lineage>
        <taxon>Bacteria</taxon>
        <taxon>Bacillati</taxon>
        <taxon>Bacillota</taxon>
        <taxon>Bacilli</taxon>
        <taxon>Bacillales</taxon>
        <taxon>Anoxybacillaceae</taxon>
        <taxon>Geobacillus</taxon>
    </lineage>
</organism>
<dbReference type="InterPro" id="IPR038117">
    <property type="entry name" value="BofC_C_sf"/>
</dbReference>